<dbReference type="Gene3D" id="1.10.287.130">
    <property type="match status" value="1"/>
</dbReference>
<evidence type="ECO:0000256" key="5">
    <source>
        <dbReference type="ARBA" id="ARBA00022679"/>
    </source>
</evidence>
<dbReference type="EC" id="2.7.13.3" evidence="3"/>
<dbReference type="RefSeq" id="WP_254011966.1">
    <property type="nucleotide sequence ID" value="NZ_JAMZMM010000097.1"/>
</dbReference>
<proteinExistence type="predicted"/>
<dbReference type="SUPFAM" id="SSF55874">
    <property type="entry name" value="ATPase domain of HSP90 chaperone/DNA topoisomerase II/histidine kinase"/>
    <property type="match status" value="1"/>
</dbReference>
<keyword evidence="13" id="KW-0067">ATP-binding</keyword>
<keyword evidence="4" id="KW-0597">Phosphoprotein</keyword>
<evidence type="ECO:0000256" key="11">
    <source>
        <dbReference type="SAM" id="Phobius"/>
    </source>
</evidence>
<keyword evidence="9" id="KW-0902">Two-component regulatory system</keyword>
<dbReference type="CDD" id="cd00082">
    <property type="entry name" value="HisKA"/>
    <property type="match status" value="1"/>
</dbReference>
<evidence type="ECO:0000256" key="1">
    <source>
        <dbReference type="ARBA" id="ARBA00000085"/>
    </source>
</evidence>
<dbReference type="PANTHER" id="PTHR45436">
    <property type="entry name" value="SENSOR HISTIDINE KINASE YKOH"/>
    <property type="match status" value="1"/>
</dbReference>
<feature type="transmembrane region" description="Helical" evidence="11">
    <location>
        <begin position="12"/>
        <end position="32"/>
    </location>
</feature>
<dbReference type="CDD" id="cd00075">
    <property type="entry name" value="HATPase"/>
    <property type="match status" value="1"/>
</dbReference>
<dbReference type="SMART" id="SM00387">
    <property type="entry name" value="HATPase_c"/>
    <property type="match status" value="1"/>
</dbReference>
<dbReference type="Pfam" id="PF02518">
    <property type="entry name" value="HATPase_c"/>
    <property type="match status" value="1"/>
</dbReference>
<evidence type="ECO:0000256" key="8">
    <source>
        <dbReference type="ARBA" id="ARBA00022989"/>
    </source>
</evidence>
<reference evidence="13" key="1">
    <citation type="submission" date="2022-06" db="EMBL/GenBank/DDBJ databases">
        <title>New cyanobacteria of genus Symplocastrum in benthos of Lake Baikal.</title>
        <authorList>
            <person name="Sorokovikova E."/>
            <person name="Tikhonova I."/>
            <person name="Krasnopeev A."/>
            <person name="Evseev P."/>
            <person name="Gladkikh A."/>
            <person name="Belykh O."/>
        </authorList>
    </citation>
    <scope>NUCLEOTIDE SEQUENCE</scope>
    <source>
        <strain evidence="13">BBK-W-15</strain>
    </source>
</reference>
<dbReference type="GO" id="GO:0005886">
    <property type="term" value="C:plasma membrane"/>
    <property type="evidence" value="ECO:0007669"/>
    <property type="project" value="TreeGrafter"/>
</dbReference>
<name>A0AAE3KMV5_9CYAN</name>
<evidence type="ECO:0000256" key="9">
    <source>
        <dbReference type="ARBA" id="ARBA00023012"/>
    </source>
</evidence>
<dbReference type="FunFam" id="1.10.287.130:FF:000001">
    <property type="entry name" value="Two-component sensor histidine kinase"/>
    <property type="match status" value="1"/>
</dbReference>
<dbReference type="GO" id="GO:0000155">
    <property type="term" value="F:phosphorelay sensor kinase activity"/>
    <property type="evidence" value="ECO:0007669"/>
    <property type="project" value="InterPro"/>
</dbReference>
<comment type="subcellular location">
    <subcellularLocation>
        <location evidence="2">Membrane</location>
    </subcellularLocation>
</comment>
<dbReference type="PRINTS" id="PR00344">
    <property type="entry name" value="BCTRLSENSOR"/>
</dbReference>
<evidence type="ECO:0000256" key="3">
    <source>
        <dbReference type="ARBA" id="ARBA00012438"/>
    </source>
</evidence>
<feature type="transmembrane region" description="Helical" evidence="11">
    <location>
        <begin position="161"/>
        <end position="183"/>
    </location>
</feature>
<dbReference type="InterPro" id="IPR003594">
    <property type="entry name" value="HATPase_dom"/>
</dbReference>
<protein>
    <recommendedName>
        <fullName evidence="3">histidine kinase</fullName>
        <ecNumber evidence="3">2.7.13.3</ecNumber>
    </recommendedName>
</protein>
<dbReference type="SMART" id="SM00388">
    <property type="entry name" value="HisKA"/>
    <property type="match status" value="1"/>
</dbReference>
<dbReference type="EMBL" id="JAMZMM010000097">
    <property type="protein sequence ID" value="MCP2729181.1"/>
    <property type="molecule type" value="Genomic_DNA"/>
</dbReference>
<dbReference type="InterPro" id="IPR004358">
    <property type="entry name" value="Sig_transdc_His_kin-like_C"/>
</dbReference>
<sequence>MFQTTRRRLALWYTTVTAILLLLFATTVYLYVRNTLIERVDDTLNHVVEVVERSLILEEVAESYIPYQVNVEASFHNNSKAVEDDHIDLEWFSPTGKLLWSTLSTPLDIPLNPNQPGETIHLSADQLLRQLTKRVETGRYVLGYLRVSHPWFEVTKPSQKLIWDLTIGISLMIVSVAGIGWFLSGLAMKPVRESYQRLKQFTADASHELRNPIATIQTTVQVALADPDLDQQWQRQQLKVVERLTQRLGRLVNDLLFLARVDSGMVQPEWQNIHLDDLLMEVIEEQQLIADKKGILLSLYLVELANSSRGLKSDLIESSLRETNDIFIDRKSEVSDYPKPNSQSQIPNLKLDEDIFTIQGDWNQLARLFTNLVSNGVQYTPPSDRGSVQVELQRIDPLSKGGGRHKQSLLRVEVRDNGIGISESGLPHIFDRFYRVDPARPHDTTAGSGLGLAIAKAIVENHHGQIQVDSIIDKGTTVTVILPNSVI</sequence>
<keyword evidence="8 11" id="KW-1133">Transmembrane helix</keyword>
<dbReference type="InterPro" id="IPR036890">
    <property type="entry name" value="HATPase_C_sf"/>
</dbReference>
<dbReference type="Pfam" id="PF00512">
    <property type="entry name" value="HisKA"/>
    <property type="match status" value="1"/>
</dbReference>
<evidence type="ECO:0000313" key="13">
    <source>
        <dbReference type="EMBL" id="MCP2729181.1"/>
    </source>
</evidence>
<evidence type="ECO:0000313" key="14">
    <source>
        <dbReference type="Proteomes" id="UP001204953"/>
    </source>
</evidence>
<dbReference type="FunFam" id="3.30.565.10:FF:000006">
    <property type="entry name" value="Sensor histidine kinase WalK"/>
    <property type="match status" value="1"/>
</dbReference>
<dbReference type="PROSITE" id="PS50109">
    <property type="entry name" value="HIS_KIN"/>
    <property type="match status" value="1"/>
</dbReference>
<gene>
    <name evidence="13" type="ORF">NJ959_12000</name>
</gene>
<dbReference type="Gene3D" id="3.30.565.10">
    <property type="entry name" value="Histidine kinase-like ATPase, C-terminal domain"/>
    <property type="match status" value="1"/>
</dbReference>
<evidence type="ECO:0000256" key="4">
    <source>
        <dbReference type="ARBA" id="ARBA00022553"/>
    </source>
</evidence>
<evidence type="ECO:0000256" key="10">
    <source>
        <dbReference type="ARBA" id="ARBA00023136"/>
    </source>
</evidence>
<feature type="domain" description="Histidine kinase" evidence="12">
    <location>
        <begin position="204"/>
        <end position="486"/>
    </location>
</feature>
<comment type="caution">
    <text evidence="13">The sequence shown here is derived from an EMBL/GenBank/DDBJ whole genome shotgun (WGS) entry which is preliminary data.</text>
</comment>
<evidence type="ECO:0000256" key="7">
    <source>
        <dbReference type="ARBA" id="ARBA00022777"/>
    </source>
</evidence>
<organism evidence="13 14">
    <name type="scientific">Limnofasciculus baicalensis BBK-W-15</name>
    <dbReference type="NCBI Taxonomy" id="2699891"/>
    <lineage>
        <taxon>Bacteria</taxon>
        <taxon>Bacillati</taxon>
        <taxon>Cyanobacteriota</taxon>
        <taxon>Cyanophyceae</taxon>
        <taxon>Coleofasciculales</taxon>
        <taxon>Coleofasciculaceae</taxon>
        <taxon>Limnofasciculus</taxon>
        <taxon>Limnofasciculus baicalensis</taxon>
    </lineage>
</organism>
<keyword evidence="5" id="KW-0808">Transferase</keyword>
<dbReference type="SUPFAM" id="SSF47384">
    <property type="entry name" value="Homodimeric domain of signal transducing histidine kinase"/>
    <property type="match status" value="1"/>
</dbReference>
<dbReference type="Proteomes" id="UP001204953">
    <property type="component" value="Unassembled WGS sequence"/>
</dbReference>
<keyword evidence="7" id="KW-0418">Kinase</keyword>
<evidence type="ECO:0000256" key="2">
    <source>
        <dbReference type="ARBA" id="ARBA00004370"/>
    </source>
</evidence>
<dbReference type="InterPro" id="IPR005467">
    <property type="entry name" value="His_kinase_dom"/>
</dbReference>
<evidence type="ECO:0000259" key="12">
    <source>
        <dbReference type="PROSITE" id="PS50109"/>
    </source>
</evidence>
<accession>A0AAE3KMV5</accession>
<dbReference type="InterPro" id="IPR050428">
    <property type="entry name" value="TCS_sensor_his_kinase"/>
</dbReference>
<keyword evidence="6 11" id="KW-0812">Transmembrane</keyword>
<keyword evidence="10 11" id="KW-0472">Membrane</keyword>
<dbReference type="GO" id="GO:0005524">
    <property type="term" value="F:ATP binding"/>
    <property type="evidence" value="ECO:0007669"/>
    <property type="project" value="UniProtKB-KW"/>
</dbReference>
<comment type="catalytic activity">
    <reaction evidence="1">
        <text>ATP + protein L-histidine = ADP + protein N-phospho-L-histidine.</text>
        <dbReference type="EC" id="2.7.13.3"/>
    </reaction>
</comment>
<dbReference type="InterPro" id="IPR036097">
    <property type="entry name" value="HisK_dim/P_sf"/>
</dbReference>
<dbReference type="AlphaFoldDB" id="A0AAE3KMV5"/>
<dbReference type="PANTHER" id="PTHR45436:SF5">
    <property type="entry name" value="SENSOR HISTIDINE KINASE TRCS"/>
    <property type="match status" value="1"/>
</dbReference>
<keyword evidence="13" id="KW-0547">Nucleotide-binding</keyword>
<evidence type="ECO:0000256" key="6">
    <source>
        <dbReference type="ARBA" id="ARBA00022692"/>
    </source>
</evidence>
<keyword evidence="14" id="KW-1185">Reference proteome</keyword>
<dbReference type="InterPro" id="IPR003661">
    <property type="entry name" value="HisK_dim/P_dom"/>
</dbReference>